<dbReference type="Proteomes" id="UP000887159">
    <property type="component" value="Unassembled WGS sequence"/>
</dbReference>
<evidence type="ECO:0000313" key="1">
    <source>
        <dbReference type="EMBL" id="GFY10392.1"/>
    </source>
</evidence>
<protein>
    <submittedName>
        <fullName evidence="1">Uncharacterized protein</fullName>
    </submittedName>
</protein>
<evidence type="ECO:0000313" key="2">
    <source>
        <dbReference type="Proteomes" id="UP000887159"/>
    </source>
</evidence>
<dbReference type="AlphaFoldDB" id="A0A8X6SJQ5"/>
<gene>
    <name evidence="1" type="ORF">TNCV_1462821</name>
</gene>
<reference evidence="1" key="1">
    <citation type="submission" date="2020-08" db="EMBL/GenBank/DDBJ databases">
        <title>Multicomponent nature underlies the extraordinary mechanical properties of spider dragline silk.</title>
        <authorList>
            <person name="Kono N."/>
            <person name="Nakamura H."/>
            <person name="Mori M."/>
            <person name="Yoshida Y."/>
            <person name="Ohtoshi R."/>
            <person name="Malay A.D."/>
            <person name="Moran D.A.P."/>
            <person name="Tomita M."/>
            <person name="Numata K."/>
            <person name="Arakawa K."/>
        </authorList>
    </citation>
    <scope>NUCLEOTIDE SEQUENCE</scope>
</reference>
<organism evidence="1 2">
    <name type="scientific">Trichonephila clavipes</name>
    <name type="common">Golden silk orbweaver</name>
    <name type="synonym">Nephila clavipes</name>
    <dbReference type="NCBI Taxonomy" id="2585209"/>
    <lineage>
        <taxon>Eukaryota</taxon>
        <taxon>Metazoa</taxon>
        <taxon>Ecdysozoa</taxon>
        <taxon>Arthropoda</taxon>
        <taxon>Chelicerata</taxon>
        <taxon>Arachnida</taxon>
        <taxon>Araneae</taxon>
        <taxon>Araneomorphae</taxon>
        <taxon>Entelegynae</taxon>
        <taxon>Araneoidea</taxon>
        <taxon>Nephilidae</taxon>
        <taxon>Trichonephila</taxon>
    </lineage>
</organism>
<proteinExistence type="predicted"/>
<name>A0A8X6SJQ5_TRICX</name>
<keyword evidence="2" id="KW-1185">Reference proteome</keyword>
<sequence length="153" mass="18020">MCSVLYRPSILTDKTRSFKFRPRSVKELKVPMIVLRVGRLGNDRLKFHGSLKREKGIVSQRGRSFSSTRELCEEIEKCSDCLSKRNSCELSPLASFVWRLLGKILGKPTPLVTKRKKRQARTRWRKAKPTMAASEYREIRWMRNENICKQYRN</sequence>
<accession>A0A8X6SJQ5</accession>
<dbReference type="EMBL" id="BMAU01021297">
    <property type="protein sequence ID" value="GFY10392.1"/>
    <property type="molecule type" value="Genomic_DNA"/>
</dbReference>
<comment type="caution">
    <text evidence="1">The sequence shown here is derived from an EMBL/GenBank/DDBJ whole genome shotgun (WGS) entry which is preliminary data.</text>
</comment>